<reference evidence="1" key="2">
    <citation type="submission" date="2025-09" db="UniProtKB">
        <authorList>
            <consortium name="Ensembl"/>
        </authorList>
    </citation>
    <scope>IDENTIFICATION</scope>
</reference>
<sequence length="64" mass="7583">MAGRMFANWWAKMGPYYTKAYPEMWVGLGIMTYLYYKVSYGGEFKTDIQNKPQHCYIWCCVGSF</sequence>
<evidence type="ECO:0000313" key="1">
    <source>
        <dbReference type="Ensembl" id="ENSSDUP00000009733.1"/>
    </source>
</evidence>
<dbReference type="AlphaFoldDB" id="A0A3B4TUQ3"/>
<dbReference type="GeneTree" id="ENSGT01150000287163"/>
<dbReference type="PANTHER" id="PTHR15233">
    <property type="entry name" value="MITOCHONDRIAL PROTEOLIPID"/>
    <property type="match status" value="1"/>
</dbReference>
<accession>A0A3B4TUQ3</accession>
<dbReference type="Proteomes" id="UP000261420">
    <property type="component" value="Unplaced"/>
</dbReference>
<name>A0A3B4TUQ3_SERDU</name>
<organism evidence="1 2">
    <name type="scientific">Seriola dumerili</name>
    <name type="common">Greater amberjack</name>
    <name type="synonym">Caranx dumerili</name>
    <dbReference type="NCBI Taxonomy" id="41447"/>
    <lineage>
        <taxon>Eukaryota</taxon>
        <taxon>Metazoa</taxon>
        <taxon>Chordata</taxon>
        <taxon>Craniata</taxon>
        <taxon>Vertebrata</taxon>
        <taxon>Euteleostomi</taxon>
        <taxon>Actinopterygii</taxon>
        <taxon>Neopterygii</taxon>
        <taxon>Teleostei</taxon>
        <taxon>Neoteleostei</taxon>
        <taxon>Acanthomorphata</taxon>
        <taxon>Carangaria</taxon>
        <taxon>Carangiformes</taxon>
        <taxon>Carangidae</taxon>
        <taxon>Seriola</taxon>
    </lineage>
</organism>
<dbReference type="GO" id="GO:0005739">
    <property type="term" value="C:mitochondrion"/>
    <property type="evidence" value="ECO:0007669"/>
    <property type="project" value="InterPro"/>
</dbReference>
<dbReference type="InterPro" id="IPR012574">
    <property type="entry name" value="ATP5MJ"/>
</dbReference>
<reference evidence="1" key="1">
    <citation type="submission" date="2025-08" db="UniProtKB">
        <authorList>
            <consortium name="Ensembl"/>
        </authorList>
    </citation>
    <scope>IDENTIFICATION</scope>
</reference>
<dbReference type="PANTHER" id="PTHR15233:SF1">
    <property type="entry name" value="ATP SYNTHASE SUBUNIT ATP5MJ, MITOCHONDRIAL"/>
    <property type="match status" value="1"/>
</dbReference>
<dbReference type="STRING" id="41447.ENSSDUP00000009733"/>
<keyword evidence="2" id="KW-1185">Reference proteome</keyword>
<evidence type="ECO:0000313" key="2">
    <source>
        <dbReference type="Proteomes" id="UP000261420"/>
    </source>
</evidence>
<protein>
    <submittedName>
        <fullName evidence="1">Zgc:193541</fullName>
    </submittedName>
</protein>
<dbReference type="OMA" id="WSLMSPY"/>
<dbReference type="Pfam" id="PF08039">
    <property type="entry name" value="Mit_proteolip"/>
    <property type="match status" value="1"/>
</dbReference>
<proteinExistence type="predicted"/>
<dbReference type="Ensembl" id="ENSSDUT00000009922.1">
    <property type="protein sequence ID" value="ENSSDUP00000009733.1"/>
    <property type="gene ID" value="ENSSDUG00000007159.1"/>
</dbReference>